<feature type="domain" description="N-acetyltransferase" evidence="3">
    <location>
        <begin position="146"/>
        <end position="293"/>
    </location>
</feature>
<keyword evidence="1" id="KW-0808">Transferase</keyword>
<gene>
    <name evidence="4" type="ORF">GCM10009663_35040</name>
</gene>
<dbReference type="Pfam" id="PF00583">
    <property type="entry name" value="Acetyltransf_1"/>
    <property type="match status" value="2"/>
</dbReference>
<dbReference type="PROSITE" id="PS51186">
    <property type="entry name" value="GNAT"/>
    <property type="match status" value="2"/>
</dbReference>
<dbReference type="EMBL" id="BAAALD010000031">
    <property type="protein sequence ID" value="GAA1088418.1"/>
    <property type="molecule type" value="Genomic_DNA"/>
</dbReference>
<proteinExistence type="predicted"/>
<evidence type="ECO:0000256" key="1">
    <source>
        <dbReference type="ARBA" id="ARBA00022679"/>
    </source>
</evidence>
<dbReference type="SUPFAM" id="SSF55729">
    <property type="entry name" value="Acyl-CoA N-acyltransferases (Nat)"/>
    <property type="match status" value="2"/>
</dbReference>
<accession>A0ABP4E264</accession>
<feature type="domain" description="N-acetyltransferase" evidence="3">
    <location>
        <begin position="1"/>
        <end position="155"/>
    </location>
</feature>
<evidence type="ECO:0000259" key="3">
    <source>
        <dbReference type="PROSITE" id="PS51186"/>
    </source>
</evidence>
<evidence type="ECO:0000313" key="4">
    <source>
        <dbReference type="EMBL" id="GAA1088418.1"/>
    </source>
</evidence>
<comment type="caution">
    <text evidence="4">The sequence shown here is derived from an EMBL/GenBank/DDBJ whole genome shotgun (WGS) entry which is preliminary data.</text>
</comment>
<organism evidence="4 5">
    <name type="scientific">Kitasatospora arboriphila</name>
    <dbReference type="NCBI Taxonomy" id="258052"/>
    <lineage>
        <taxon>Bacteria</taxon>
        <taxon>Bacillati</taxon>
        <taxon>Actinomycetota</taxon>
        <taxon>Actinomycetes</taxon>
        <taxon>Kitasatosporales</taxon>
        <taxon>Streptomycetaceae</taxon>
        <taxon>Kitasatospora</taxon>
    </lineage>
</organism>
<dbReference type="PANTHER" id="PTHR43877">
    <property type="entry name" value="AMINOALKYLPHOSPHONATE N-ACETYLTRANSFERASE-RELATED-RELATED"/>
    <property type="match status" value="1"/>
</dbReference>
<name>A0ABP4E264_9ACTN</name>
<evidence type="ECO:0000256" key="2">
    <source>
        <dbReference type="ARBA" id="ARBA00023315"/>
    </source>
</evidence>
<dbReference type="Proteomes" id="UP001499987">
    <property type="component" value="Unassembled WGS sequence"/>
</dbReference>
<keyword evidence="2" id="KW-0012">Acyltransferase</keyword>
<evidence type="ECO:0000313" key="5">
    <source>
        <dbReference type="Proteomes" id="UP001499987"/>
    </source>
</evidence>
<dbReference type="InterPro" id="IPR000182">
    <property type="entry name" value="GNAT_dom"/>
</dbReference>
<dbReference type="PANTHER" id="PTHR43877:SF1">
    <property type="entry name" value="ACETYLTRANSFERASE"/>
    <property type="match status" value="1"/>
</dbReference>
<dbReference type="InterPro" id="IPR016181">
    <property type="entry name" value="Acyl_CoA_acyltransferase"/>
</dbReference>
<sequence>MPIRLTALADPSAGPHRRRTAWLAADDDGVPVGSAFLRLSDREEQRRLAEVEITVHPAERRRGTGTLLLEAAADAARTDGREVLLAVAEEGGPGEDFLAARGLRRVLVLIEARLPLADTDEGALAARAERPHPGYRLVDWDGAVPDDLLERYLAARPAMDDMPLGGTGHGPVRWTAERLRAAADQVAARGDLLHTVAVLSEDDGAMVAFTELVVPGDGTGDGQHYGTGVLPGHRGRGLTGWMKAASIGTARRRHPALEGLMTDTAEENTPMRRANEALGYRPTRRLCHYRLDL</sequence>
<dbReference type="Gene3D" id="3.40.630.30">
    <property type="match status" value="1"/>
</dbReference>
<keyword evidence="5" id="KW-1185">Reference proteome</keyword>
<dbReference type="RefSeq" id="WP_344624558.1">
    <property type="nucleotide sequence ID" value="NZ_BAAALD010000031.1"/>
</dbReference>
<reference evidence="5" key="1">
    <citation type="journal article" date="2019" name="Int. J. Syst. Evol. Microbiol.">
        <title>The Global Catalogue of Microorganisms (GCM) 10K type strain sequencing project: providing services to taxonomists for standard genome sequencing and annotation.</title>
        <authorList>
            <consortium name="The Broad Institute Genomics Platform"/>
            <consortium name="The Broad Institute Genome Sequencing Center for Infectious Disease"/>
            <person name="Wu L."/>
            <person name="Ma J."/>
        </authorList>
    </citation>
    <scope>NUCLEOTIDE SEQUENCE [LARGE SCALE GENOMIC DNA]</scope>
    <source>
        <strain evidence="5">JCM 13002</strain>
    </source>
</reference>
<dbReference type="InterPro" id="IPR050832">
    <property type="entry name" value="Bact_Acetyltransf"/>
</dbReference>
<protein>
    <submittedName>
        <fullName evidence="4">GNAT family N-acetyltransferase</fullName>
    </submittedName>
</protein>